<dbReference type="FunFam" id="1.10.340.70:FF:000001">
    <property type="entry name" value="Retrovirus-related Pol polyprotein from transposon gypsy-like Protein"/>
    <property type="match status" value="1"/>
</dbReference>
<dbReference type="Proteomes" id="UP000075243">
    <property type="component" value="Unassembled WGS sequence"/>
</dbReference>
<dbReference type="PANTHER" id="PTHR37984">
    <property type="entry name" value="PROTEIN CBG26694"/>
    <property type="match status" value="1"/>
</dbReference>
<evidence type="ECO:0000313" key="6">
    <source>
        <dbReference type="Proteomes" id="UP000075243"/>
    </source>
</evidence>
<dbReference type="Pfam" id="PF17921">
    <property type="entry name" value="Integrase_H2C2"/>
    <property type="match status" value="1"/>
</dbReference>
<dbReference type="OMA" id="HPIAYIE"/>
<dbReference type="Gramene" id="C.cajan_33366.t">
    <property type="protein sequence ID" value="C.cajan_33366.t"/>
    <property type="gene ID" value="C.cajan_33366"/>
</dbReference>
<dbReference type="SUPFAM" id="SSF56672">
    <property type="entry name" value="DNA/RNA polymerases"/>
    <property type="match status" value="1"/>
</dbReference>
<dbReference type="InterPro" id="IPR041577">
    <property type="entry name" value="RT_RNaseH_2"/>
</dbReference>
<dbReference type="EMBL" id="KQ483633">
    <property type="protein sequence ID" value="KYP44278.1"/>
    <property type="molecule type" value="Genomic_DNA"/>
</dbReference>
<evidence type="ECO:0000259" key="4">
    <source>
        <dbReference type="Pfam" id="PF17921"/>
    </source>
</evidence>
<gene>
    <name evidence="5" type="ORF">KK1_034242</name>
</gene>
<feature type="domain" description="Reverse transcriptase/retrotransposon-derived protein RNase H-like" evidence="3">
    <location>
        <begin position="229"/>
        <end position="280"/>
    </location>
</feature>
<dbReference type="Pfam" id="PF17919">
    <property type="entry name" value="RT_RNaseH_2"/>
    <property type="match status" value="1"/>
</dbReference>
<dbReference type="FunFam" id="3.30.70.270:FF:000020">
    <property type="entry name" value="Transposon Tf2-6 polyprotein-like Protein"/>
    <property type="match status" value="1"/>
</dbReference>
<dbReference type="AlphaFoldDB" id="A0A151RP00"/>
<feature type="domain" description="Integrase zinc-binding" evidence="4">
    <location>
        <begin position="366"/>
        <end position="421"/>
    </location>
</feature>
<dbReference type="Gene3D" id="3.10.10.10">
    <property type="entry name" value="HIV Type 1 Reverse Transcriptase, subunit A, domain 1"/>
    <property type="match status" value="1"/>
</dbReference>
<evidence type="ECO:0000259" key="2">
    <source>
        <dbReference type="Pfam" id="PF00078"/>
    </source>
</evidence>
<organism evidence="5 6">
    <name type="scientific">Cajanus cajan</name>
    <name type="common">Pigeon pea</name>
    <name type="synonym">Cajanus indicus</name>
    <dbReference type="NCBI Taxonomy" id="3821"/>
    <lineage>
        <taxon>Eukaryota</taxon>
        <taxon>Viridiplantae</taxon>
        <taxon>Streptophyta</taxon>
        <taxon>Embryophyta</taxon>
        <taxon>Tracheophyta</taxon>
        <taxon>Spermatophyta</taxon>
        <taxon>Magnoliopsida</taxon>
        <taxon>eudicotyledons</taxon>
        <taxon>Gunneridae</taxon>
        <taxon>Pentapetalae</taxon>
        <taxon>rosids</taxon>
        <taxon>fabids</taxon>
        <taxon>Fabales</taxon>
        <taxon>Fabaceae</taxon>
        <taxon>Papilionoideae</taxon>
        <taxon>50 kb inversion clade</taxon>
        <taxon>NPAAA clade</taxon>
        <taxon>indigoferoid/millettioid clade</taxon>
        <taxon>Phaseoleae</taxon>
        <taxon>Cajanus</taxon>
    </lineage>
</organism>
<protein>
    <submittedName>
        <fullName evidence="5">Transposon Ty3-G Gag-Pol polyprotein</fullName>
    </submittedName>
</protein>
<accession>A0A151RP00</accession>
<evidence type="ECO:0000259" key="3">
    <source>
        <dbReference type="Pfam" id="PF17919"/>
    </source>
</evidence>
<proteinExistence type="predicted"/>
<dbReference type="InterPro" id="IPR000477">
    <property type="entry name" value="RT_dom"/>
</dbReference>
<reference evidence="5" key="1">
    <citation type="journal article" date="2012" name="Nat. Biotechnol.">
        <title>Draft genome sequence of pigeonpea (Cajanus cajan), an orphan legume crop of resource-poor farmers.</title>
        <authorList>
            <person name="Varshney R.K."/>
            <person name="Chen W."/>
            <person name="Li Y."/>
            <person name="Bharti A.K."/>
            <person name="Saxena R.K."/>
            <person name="Schlueter J.A."/>
            <person name="Donoghue M.T."/>
            <person name="Azam S."/>
            <person name="Fan G."/>
            <person name="Whaley A.M."/>
            <person name="Farmer A.D."/>
            <person name="Sheridan J."/>
            <person name="Iwata A."/>
            <person name="Tuteja R."/>
            <person name="Penmetsa R.V."/>
            <person name="Wu W."/>
            <person name="Upadhyaya H.D."/>
            <person name="Yang S.P."/>
            <person name="Shah T."/>
            <person name="Saxena K.B."/>
            <person name="Michael T."/>
            <person name="McCombie W.R."/>
            <person name="Yang B."/>
            <person name="Zhang G."/>
            <person name="Yang H."/>
            <person name="Wang J."/>
            <person name="Spillane C."/>
            <person name="Cook D.R."/>
            <person name="May G.D."/>
            <person name="Xu X."/>
            <person name="Jackson S.A."/>
        </authorList>
    </citation>
    <scope>NUCLEOTIDE SEQUENCE [LARGE SCALE GENOMIC DNA]</scope>
</reference>
<dbReference type="Pfam" id="PF00078">
    <property type="entry name" value="RVT_1"/>
    <property type="match status" value="1"/>
</dbReference>
<dbReference type="Gene3D" id="3.30.70.270">
    <property type="match status" value="1"/>
</dbReference>
<dbReference type="CDD" id="cd01647">
    <property type="entry name" value="RT_LTR"/>
    <property type="match status" value="1"/>
</dbReference>
<name>A0A151RP00_CAJCA</name>
<sequence length="421" mass="48672">MQWFKTLGEIYWNCATLTMRFNHQGQEVTLQALLNVADTGDQETLTTEQQQELTTLLQQFQQLFVEPTKLPPRRKSDHKIILINDTPVCLKPYRYPHAQKEEIERQVQGLLEKGFIRESTSSYASPLVLVKKKDGSWRCCTDFRKLNAFTIKNKFPMPLIEDLLDELNGECYFSKLDLRSGYNQVRMAEEDIHKTAFRTHSYYRRFILNYGKIAAPLTELLKKEKAFKWTEETAVAFQKLKQALMSAPVLRLPDFKQPFTIETDASGGGIGAVLLQNGHPIAIEYKKGKENVVADTLSRVGQNASVAAILHFSSRLMTEAIESWKTDPKLHKLVDKIRLTQQPYKHYTFQGVLLKRKGKVVVGAQQDLRNKILSHFHDSSIGGHSGVDLTYRRIKEQFYWKGLQRDVKRWIRECATCQRFK</sequence>
<dbReference type="InterPro" id="IPR043128">
    <property type="entry name" value="Rev_trsase/Diguanyl_cyclase"/>
</dbReference>
<dbReference type="InterPro" id="IPR043502">
    <property type="entry name" value="DNA/RNA_pol_sf"/>
</dbReference>
<keyword evidence="1" id="KW-0511">Multifunctional enzyme</keyword>
<keyword evidence="6" id="KW-1185">Reference proteome</keyword>
<evidence type="ECO:0000256" key="1">
    <source>
        <dbReference type="ARBA" id="ARBA00023268"/>
    </source>
</evidence>
<dbReference type="PANTHER" id="PTHR37984:SF5">
    <property type="entry name" value="PROTEIN NYNRIN-LIKE"/>
    <property type="match status" value="1"/>
</dbReference>
<evidence type="ECO:0000313" key="5">
    <source>
        <dbReference type="EMBL" id="KYP44278.1"/>
    </source>
</evidence>
<dbReference type="Gene3D" id="1.10.340.70">
    <property type="match status" value="1"/>
</dbReference>
<feature type="domain" description="Reverse transcriptase" evidence="2">
    <location>
        <begin position="130"/>
        <end position="220"/>
    </location>
</feature>
<dbReference type="GO" id="GO:0003824">
    <property type="term" value="F:catalytic activity"/>
    <property type="evidence" value="ECO:0007669"/>
    <property type="project" value="UniProtKB-KW"/>
</dbReference>
<dbReference type="InterPro" id="IPR041588">
    <property type="entry name" value="Integrase_H2C2"/>
</dbReference>
<dbReference type="InterPro" id="IPR050951">
    <property type="entry name" value="Retrovirus_Pol_polyprotein"/>
</dbReference>